<evidence type="ECO:0000313" key="3">
    <source>
        <dbReference type="Proteomes" id="UP001596317"/>
    </source>
</evidence>
<evidence type="ECO:0000313" key="2">
    <source>
        <dbReference type="EMBL" id="MFC6659785.1"/>
    </source>
</evidence>
<gene>
    <name evidence="2" type="ORF">ACFP90_04955</name>
</gene>
<name>A0ABW1ZIB4_9DEIO</name>
<proteinExistence type="predicted"/>
<feature type="signal peptide" evidence="1">
    <location>
        <begin position="1"/>
        <end position="19"/>
    </location>
</feature>
<feature type="chain" id="PRO_5046321733" evidence="1">
    <location>
        <begin position="20"/>
        <end position="184"/>
    </location>
</feature>
<keyword evidence="3" id="KW-1185">Reference proteome</keyword>
<sequence>MIKAWLWTMALAAVGGAGAQTTPFDTLFPGTQVVARTGDRAAHQGMGSFAYALPGRGRFTVGYLLTLTAQSPARVMAVDLDATGGQPEVAALQPARIGVLQQVVGRTAGRCFGATSTQRAAVQAWVGRTNAGKSDTAQASFGPVTAYFERQQSSGLGYFTSTYRLERSGQPGTGAWQASCTFKF</sequence>
<dbReference type="EMBL" id="JBHSWB010000001">
    <property type="protein sequence ID" value="MFC6659785.1"/>
    <property type="molecule type" value="Genomic_DNA"/>
</dbReference>
<reference evidence="3" key="1">
    <citation type="journal article" date="2019" name="Int. J. Syst. Evol. Microbiol.">
        <title>The Global Catalogue of Microorganisms (GCM) 10K type strain sequencing project: providing services to taxonomists for standard genome sequencing and annotation.</title>
        <authorList>
            <consortium name="The Broad Institute Genomics Platform"/>
            <consortium name="The Broad Institute Genome Sequencing Center for Infectious Disease"/>
            <person name="Wu L."/>
            <person name="Ma J."/>
        </authorList>
    </citation>
    <scope>NUCLEOTIDE SEQUENCE [LARGE SCALE GENOMIC DNA]</scope>
    <source>
        <strain evidence="3">CCUG 63830</strain>
    </source>
</reference>
<protein>
    <submittedName>
        <fullName evidence="2">Uncharacterized protein</fullName>
    </submittedName>
</protein>
<evidence type="ECO:0000256" key="1">
    <source>
        <dbReference type="SAM" id="SignalP"/>
    </source>
</evidence>
<dbReference type="RefSeq" id="WP_224603680.1">
    <property type="nucleotide sequence ID" value="NZ_JAIQXV010000001.1"/>
</dbReference>
<comment type="caution">
    <text evidence="2">The sequence shown here is derived from an EMBL/GenBank/DDBJ whole genome shotgun (WGS) entry which is preliminary data.</text>
</comment>
<keyword evidence="1" id="KW-0732">Signal</keyword>
<organism evidence="2 3">
    <name type="scientific">Deinococcus multiflagellatus</name>
    <dbReference type="NCBI Taxonomy" id="1656887"/>
    <lineage>
        <taxon>Bacteria</taxon>
        <taxon>Thermotogati</taxon>
        <taxon>Deinococcota</taxon>
        <taxon>Deinococci</taxon>
        <taxon>Deinococcales</taxon>
        <taxon>Deinococcaceae</taxon>
        <taxon>Deinococcus</taxon>
    </lineage>
</organism>
<accession>A0ABW1ZIB4</accession>
<dbReference type="Proteomes" id="UP001596317">
    <property type="component" value="Unassembled WGS sequence"/>
</dbReference>